<gene>
    <name evidence="1" type="ORF">DICVIV_09589</name>
</gene>
<proteinExistence type="predicted"/>
<dbReference type="OrthoDB" id="9982951at2759"/>
<sequence length="69" mass="8147">MFVGDFLRREAETAFPRFPPRMRERLKFYTSFSSNKEKDEDCAKMNAISRSDLNKLLKTRSNPIERSAD</sequence>
<dbReference type="Proteomes" id="UP000053766">
    <property type="component" value="Unassembled WGS sequence"/>
</dbReference>
<keyword evidence="2" id="KW-1185">Reference proteome</keyword>
<protein>
    <submittedName>
        <fullName evidence="1">Uncharacterized protein</fullName>
    </submittedName>
</protein>
<evidence type="ECO:0000313" key="2">
    <source>
        <dbReference type="Proteomes" id="UP000053766"/>
    </source>
</evidence>
<organism evidence="1 2">
    <name type="scientific">Dictyocaulus viviparus</name>
    <name type="common">Bovine lungworm</name>
    <dbReference type="NCBI Taxonomy" id="29172"/>
    <lineage>
        <taxon>Eukaryota</taxon>
        <taxon>Metazoa</taxon>
        <taxon>Ecdysozoa</taxon>
        <taxon>Nematoda</taxon>
        <taxon>Chromadorea</taxon>
        <taxon>Rhabditida</taxon>
        <taxon>Rhabditina</taxon>
        <taxon>Rhabditomorpha</taxon>
        <taxon>Strongyloidea</taxon>
        <taxon>Metastrongylidae</taxon>
        <taxon>Dictyocaulus</taxon>
    </lineage>
</organism>
<reference evidence="2" key="2">
    <citation type="journal article" date="2016" name="Sci. Rep.">
        <title>Dictyocaulus viviparus genome, variome and transcriptome elucidate lungworm biology and support future intervention.</title>
        <authorList>
            <person name="McNulty S.N."/>
            <person name="Strube C."/>
            <person name="Rosa B.A."/>
            <person name="Martin J.C."/>
            <person name="Tyagi R."/>
            <person name="Choi Y.J."/>
            <person name="Wang Q."/>
            <person name="Hallsworth Pepin K."/>
            <person name="Zhang X."/>
            <person name="Ozersky P."/>
            <person name="Wilson R.K."/>
            <person name="Sternberg P.W."/>
            <person name="Gasser R.B."/>
            <person name="Mitreva M."/>
        </authorList>
    </citation>
    <scope>NUCLEOTIDE SEQUENCE [LARGE SCALE GENOMIC DNA]</scope>
    <source>
        <strain evidence="2">HannoverDv2000</strain>
    </source>
</reference>
<evidence type="ECO:0000313" key="1">
    <source>
        <dbReference type="EMBL" id="KJH44378.1"/>
    </source>
</evidence>
<dbReference type="EMBL" id="KN716478">
    <property type="protein sequence ID" value="KJH44378.1"/>
    <property type="molecule type" value="Genomic_DNA"/>
</dbReference>
<name>A0A0D8XIG0_DICVI</name>
<dbReference type="AlphaFoldDB" id="A0A0D8XIG0"/>
<reference evidence="1 2" key="1">
    <citation type="submission" date="2013-11" db="EMBL/GenBank/DDBJ databases">
        <title>Draft genome of the bovine lungworm Dictyocaulus viviparus.</title>
        <authorList>
            <person name="Mitreva M."/>
        </authorList>
    </citation>
    <scope>NUCLEOTIDE SEQUENCE [LARGE SCALE GENOMIC DNA]</scope>
    <source>
        <strain evidence="1 2">HannoverDv2000</strain>
    </source>
</reference>
<accession>A0A0D8XIG0</accession>